<reference evidence="3" key="3">
    <citation type="submission" date="2025-08" db="UniProtKB">
        <authorList>
            <consortium name="RefSeq"/>
        </authorList>
    </citation>
    <scope>IDENTIFICATION</scope>
    <source>
        <strain evidence="3">NI907</strain>
    </source>
</reference>
<protein>
    <recommendedName>
        <fullName evidence="1">Calcineurin-like phosphoesterase domain-containing protein</fullName>
    </recommendedName>
</protein>
<dbReference type="InterPro" id="IPR004843">
    <property type="entry name" value="Calcineurin-like_PHP"/>
</dbReference>
<dbReference type="Gene3D" id="3.60.21.10">
    <property type="match status" value="1"/>
</dbReference>
<dbReference type="GeneID" id="41965038"/>
<dbReference type="Proteomes" id="UP000515153">
    <property type="component" value="Chromosome VII"/>
</dbReference>
<gene>
    <name evidence="3" type="ORF">PgNI_10155</name>
</gene>
<dbReference type="CDD" id="cd07379">
    <property type="entry name" value="MPP_239FB"/>
    <property type="match status" value="1"/>
</dbReference>
<organism evidence="2 3">
    <name type="scientific">Pyricularia grisea</name>
    <name type="common">Crabgrass-specific blast fungus</name>
    <name type="synonym">Magnaporthe grisea</name>
    <dbReference type="NCBI Taxonomy" id="148305"/>
    <lineage>
        <taxon>Eukaryota</taxon>
        <taxon>Fungi</taxon>
        <taxon>Dikarya</taxon>
        <taxon>Ascomycota</taxon>
        <taxon>Pezizomycotina</taxon>
        <taxon>Sordariomycetes</taxon>
        <taxon>Sordariomycetidae</taxon>
        <taxon>Magnaporthales</taxon>
        <taxon>Pyriculariaceae</taxon>
        <taxon>Pyricularia</taxon>
    </lineage>
</organism>
<evidence type="ECO:0000259" key="1">
    <source>
        <dbReference type="Pfam" id="PF00149"/>
    </source>
</evidence>
<dbReference type="InterPro" id="IPR029052">
    <property type="entry name" value="Metallo-depent_PP-like"/>
</dbReference>
<dbReference type="SUPFAM" id="SSF56300">
    <property type="entry name" value="Metallo-dependent phosphatases"/>
    <property type="match status" value="1"/>
</dbReference>
<reference evidence="2 3" key="1">
    <citation type="journal article" date="2019" name="Mol. Biol. Evol.">
        <title>Blast fungal genomes show frequent chromosomal changes, gene gains and losses, and effector gene turnover.</title>
        <authorList>
            <person name="Gomez Luciano L.B."/>
            <person name="Jason Tsai I."/>
            <person name="Chuma I."/>
            <person name="Tosa Y."/>
            <person name="Chen Y.H."/>
            <person name="Li J.Y."/>
            <person name="Li M.Y."/>
            <person name="Jade Lu M.Y."/>
            <person name="Nakayashiki H."/>
            <person name="Li W.H."/>
        </authorList>
    </citation>
    <scope>NUCLEOTIDE SEQUENCE [LARGE SCALE GENOMIC DNA]</scope>
    <source>
        <strain evidence="2 3">NI907</strain>
    </source>
</reference>
<dbReference type="RefSeq" id="XP_030980403.1">
    <property type="nucleotide sequence ID" value="XM_031130130.1"/>
</dbReference>
<feature type="domain" description="Calcineurin-like phosphoesterase" evidence="1">
    <location>
        <begin position="75"/>
        <end position="255"/>
    </location>
</feature>
<dbReference type="PANTHER" id="PTHR12905">
    <property type="entry name" value="METALLOPHOSPHOESTERASE"/>
    <property type="match status" value="1"/>
</dbReference>
<dbReference type="Pfam" id="PF00149">
    <property type="entry name" value="Metallophos"/>
    <property type="match status" value="1"/>
</dbReference>
<proteinExistence type="predicted"/>
<evidence type="ECO:0000313" key="2">
    <source>
        <dbReference type="Proteomes" id="UP000515153"/>
    </source>
</evidence>
<dbReference type="GO" id="GO:0016787">
    <property type="term" value="F:hydrolase activity"/>
    <property type="evidence" value="ECO:0007669"/>
    <property type="project" value="InterPro"/>
</dbReference>
<dbReference type="KEGG" id="pgri:PgNI_10155"/>
<name>A0A6P8AZR1_PYRGI</name>
<accession>A0A6P8AZR1</accession>
<evidence type="ECO:0000313" key="3">
    <source>
        <dbReference type="RefSeq" id="XP_030980403.1"/>
    </source>
</evidence>
<keyword evidence="2" id="KW-1185">Reference proteome</keyword>
<dbReference type="InterPro" id="IPR051693">
    <property type="entry name" value="UPF0046_metallophosphoest"/>
</dbReference>
<sequence>MSVPEISRPFVGLQRHQHRSQRIATWLYHKTRQCQDRAPPTENLVDGSSVTIVACPNDSPITMVCVSDTHNTFPEQLPPGDILVHAGDLSQFGTFAEIQAQLTWLSAQPHQHKVVIAGNHDLLLDSEFVAAHPDRELDQVDGKRRQDLNWGDIHYLKHEAVELAVNGKDRSLRIFGSPWTPRFGNWAFQYESTSGSSSVSASMNWNGAVPPGTDVLIVHGPPKGHLDDGGKGCEQLMEEIWRSRPKVVVCGHIHAGRGVKRLWFDGAQSMYEAAVQGRGQQWLVVLRLALYWGWALLRRLLAPGGNEMPIMPSSTLLVNAAVVGGRGYTEHYHATIVGGL</sequence>
<dbReference type="AlphaFoldDB" id="A0A6P8AZR1"/>
<dbReference type="PANTHER" id="PTHR12905:SF18">
    <property type="entry name" value="ESTER HYDROLASE, PUTATIVE (AFU_ORTHOLOGUE AFUA_4G03130)-RELATED"/>
    <property type="match status" value="1"/>
</dbReference>
<reference evidence="3" key="2">
    <citation type="submission" date="2019-10" db="EMBL/GenBank/DDBJ databases">
        <authorList>
            <consortium name="NCBI Genome Project"/>
        </authorList>
    </citation>
    <scope>NUCLEOTIDE SEQUENCE</scope>
    <source>
        <strain evidence="3">NI907</strain>
    </source>
</reference>